<gene>
    <name evidence="3" type="ORF">K4G66_01025</name>
</gene>
<feature type="signal peptide" evidence="1">
    <location>
        <begin position="1"/>
        <end position="18"/>
    </location>
</feature>
<dbReference type="EMBL" id="CP120682">
    <property type="protein sequence ID" value="WKN40406.1"/>
    <property type="molecule type" value="Genomic_DNA"/>
</dbReference>
<reference evidence="3" key="1">
    <citation type="journal article" date="2023" name="Comput. Struct. Biotechnol. J.">
        <title>Discovery of a novel marine Bacteroidetes with a rich repertoire of carbohydrate-active enzymes.</title>
        <authorList>
            <person name="Chen B."/>
            <person name="Liu G."/>
            <person name="Chen Q."/>
            <person name="Wang H."/>
            <person name="Liu L."/>
            <person name="Tang K."/>
        </authorList>
    </citation>
    <scope>NUCLEOTIDE SEQUENCE</scope>
    <source>
        <strain evidence="3">TK19036</strain>
    </source>
</reference>
<dbReference type="InterPro" id="IPR031329">
    <property type="entry name" value="NEUT/ALK_ceramidase_N"/>
</dbReference>
<organism evidence="3">
    <name type="scientific">Roseihalotalea indica</name>
    <dbReference type="NCBI Taxonomy" id="2867963"/>
    <lineage>
        <taxon>Bacteria</taxon>
        <taxon>Pseudomonadati</taxon>
        <taxon>Bacteroidota</taxon>
        <taxon>Cytophagia</taxon>
        <taxon>Cytophagales</taxon>
        <taxon>Catalimonadaceae</taxon>
        <taxon>Roseihalotalea</taxon>
    </lineage>
</organism>
<feature type="chain" id="PRO_5041420235" evidence="1">
    <location>
        <begin position="19"/>
        <end position="458"/>
    </location>
</feature>
<feature type="domain" description="Neutral/alkaline non-lysosomal ceramidase N-terminal" evidence="2">
    <location>
        <begin position="36"/>
        <end position="250"/>
    </location>
</feature>
<sequence>MIPLVLFLSTFLSTYTQAQMNESGWKAGAASVVITPTQSLWMAGYAARDHPAEGLLHDIYAKALMLEDASGNQAVLITTDLVGIPKGLSDTIRNRIEREYGLSNAQILLNSSHTHTGPVLVNALSDIYPLNEQQLAQVAQYSADLANQIVGLVGDALGKLEPASIFAQNGVARFQVNRRNNNEALLTTQTELKGPNDYAVPVIKVVNAEGTVKAIAFGYACHPTVLSFYQWSGDYPGFAQIALEEKYPEATALFFQGAGADQNPLPRRTVALAQQYGQTLAAAVERVLSEEMQELSPQLTTVYSQIDLTLNRLPDREVLTEMVEDAPDYQQRWAQRMLDSLDVGVELPDSYPYPLQIWRLGEQTIFSLGGEVVVEYAIKLKQMYGTEVFVAGYSNDVMAYIPSAKILQEGGYEGASSQIVYGHTGTWTSDIESNIIQGMVQLAEEAGVLKAQSWLLPK</sequence>
<evidence type="ECO:0000256" key="1">
    <source>
        <dbReference type="SAM" id="SignalP"/>
    </source>
</evidence>
<proteinExistence type="predicted"/>
<keyword evidence="1" id="KW-0732">Signal</keyword>
<reference evidence="3" key="2">
    <citation type="journal article" date="2024" name="Antonie Van Leeuwenhoek">
        <title>Roseihalotalea indica gen. nov., sp. nov., a halophilic Bacteroidetes from mesopelagic Southwest Indian Ocean with higher carbohydrate metabolic potential.</title>
        <authorList>
            <person name="Chen B."/>
            <person name="Zhang M."/>
            <person name="Lin D."/>
            <person name="Ye J."/>
            <person name="Tang K."/>
        </authorList>
    </citation>
    <scope>NUCLEOTIDE SEQUENCE</scope>
    <source>
        <strain evidence="3">TK19036</strain>
    </source>
</reference>
<evidence type="ECO:0000313" key="3">
    <source>
        <dbReference type="EMBL" id="WKN40406.1"/>
    </source>
</evidence>
<dbReference type="AlphaFoldDB" id="A0AA49JKP8"/>
<dbReference type="Pfam" id="PF04734">
    <property type="entry name" value="Ceramidase_alk"/>
    <property type="match status" value="1"/>
</dbReference>
<name>A0AA49JKP8_9BACT</name>
<protein>
    <submittedName>
        <fullName evidence="3">Neutral/alkaline non-lysosomal ceramidase N-terminal domain-containing protein</fullName>
    </submittedName>
</protein>
<evidence type="ECO:0000259" key="2">
    <source>
        <dbReference type="Pfam" id="PF04734"/>
    </source>
</evidence>
<accession>A0AA49JKP8</accession>